<dbReference type="AlphaFoldDB" id="A0A1M6NCG9"/>
<feature type="transmembrane region" description="Helical" evidence="1">
    <location>
        <begin position="68"/>
        <end position="95"/>
    </location>
</feature>
<evidence type="ECO:0000256" key="1">
    <source>
        <dbReference type="SAM" id="Phobius"/>
    </source>
</evidence>
<keyword evidence="1" id="KW-1133">Transmembrane helix</keyword>
<gene>
    <name evidence="2" type="ORF">SAMN02745123_00047</name>
</gene>
<feature type="transmembrane region" description="Helical" evidence="1">
    <location>
        <begin position="6"/>
        <end position="24"/>
    </location>
</feature>
<keyword evidence="3" id="KW-1185">Reference proteome</keyword>
<keyword evidence="1" id="KW-0812">Transmembrane</keyword>
<dbReference type="EMBL" id="FRAR01000004">
    <property type="protein sequence ID" value="SHJ93323.1"/>
    <property type="molecule type" value="Genomic_DNA"/>
</dbReference>
<protein>
    <submittedName>
        <fullName evidence="2">Uncharacterized protein</fullName>
    </submittedName>
</protein>
<keyword evidence="1" id="KW-0472">Membrane</keyword>
<proteinExistence type="predicted"/>
<evidence type="ECO:0000313" key="3">
    <source>
        <dbReference type="Proteomes" id="UP000183997"/>
    </source>
</evidence>
<name>A0A1M6NCG9_9FIRM</name>
<accession>A0A1M6NCG9</accession>
<evidence type="ECO:0000313" key="2">
    <source>
        <dbReference type="EMBL" id="SHJ93323.1"/>
    </source>
</evidence>
<dbReference type="RefSeq" id="WP_072910273.1">
    <property type="nucleotide sequence ID" value="NZ_FRAR01000004.1"/>
</dbReference>
<dbReference type="STRING" id="1121421.SAMN02745123_00047"/>
<sequence>MVATVLVSLGFLLLLGLIMIKGSYERLSTFDIPELYQVPTVKLILKLSIFLFIAYAGFFIFFNWKLFLVLLLVGILTARFTTVVFWDVVLGAIFGDKTTRKQTKKRKLNKK</sequence>
<feature type="transmembrane region" description="Helical" evidence="1">
    <location>
        <begin position="44"/>
        <end position="62"/>
    </location>
</feature>
<organism evidence="2 3">
    <name type="scientific">Desulforamulus aeronauticus DSM 10349</name>
    <dbReference type="NCBI Taxonomy" id="1121421"/>
    <lineage>
        <taxon>Bacteria</taxon>
        <taxon>Bacillati</taxon>
        <taxon>Bacillota</taxon>
        <taxon>Clostridia</taxon>
        <taxon>Eubacteriales</taxon>
        <taxon>Peptococcaceae</taxon>
        <taxon>Desulforamulus</taxon>
    </lineage>
</organism>
<dbReference type="Proteomes" id="UP000183997">
    <property type="component" value="Unassembled WGS sequence"/>
</dbReference>
<reference evidence="3" key="1">
    <citation type="submission" date="2016-11" db="EMBL/GenBank/DDBJ databases">
        <authorList>
            <person name="Varghese N."/>
            <person name="Submissions S."/>
        </authorList>
    </citation>
    <scope>NUCLEOTIDE SEQUENCE [LARGE SCALE GENOMIC DNA]</scope>
    <source>
        <strain evidence="3">DSM 10349</strain>
    </source>
</reference>